<keyword evidence="3 5" id="KW-1133">Transmembrane helix</keyword>
<evidence type="ECO:0000313" key="8">
    <source>
        <dbReference type="Proteomes" id="UP000014760"/>
    </source>
</evidence>
<dbReference type="InterPro" id="IPR002293">
    <property type="entry name" value="AA/rel_permease1"/>
</dbReference>
<keyword evidence="4 5" id="KW-0472">Membrane</keyword>
<evidence type="ECO:0000256" key="2">
    <source>
        <dbReference type="ARBA" id="ARBA00022692"/>
    </source>
</evidence>
<keyword evidence="2 5" id="KW-0812">Transmembrane</keyword>
<reference evidence="8" key="1">
    <citation type="submission" date="2012-12" db="EMBL/GenBank/DDBJ databases">
        <authorList>
            <person name="Hellsten U."/>
            <person name="Grimwood J."/>
            <person name="Chapman J.A."/>
            <person name="Shapiro H."/>
            <person name="Aerts A."/>
            <person name="Otillar R.P."/>
            <person name="Terry A.Y."/>
            <person name="Boore J.L."/>
            <person name="Simakov O."/>
            <person name="Marletaz F."/>
            <person name="Cho S.-J."/>
            <person name="Edsinger-Gonzales E."/>
            <person name="Havlak P."/>
            <person name="Kuo D.-H."/>
            <person name="Larsson T."/>
            <person name="Lv J."/>
            <person name="Arendt D."/>
            <person name="Savage R."/>
            <person name="Osoegawa K."/>
            <person name="de Jong P."/>
            <person name="Lindberg D.R."/>
            <person name="Seaver E.C."/>
            <person name="Weisblat D.A."/>
            <person name="Putnam N.H."/>
            <person name="Grigoriev I.V."/>
            <person name="Rokhsar D.S."/>
        </authorList>
    </citation>
    <scope>NUCLEOTIDE SEQUENCE</scope>
    <source>
        <strain evidence="8">I ESC-2004</strain>
    </source>
</reference>
<dbReference type="GO" id="GO:0015179">
    <property type="term" value="F:L-amino acid transmembrane transporter activity"/>
    <property type="evidence" value="ECO:0007669"/>
    <property type="project" value="TreeGrafter"/>
</dbReference>
<accession>R7T449</accession>
<name>R7T449_CAPTE</name>
<dbReference type="STRING" id="283909.R7T449"/>
<gene>
    <name evidence="6" type="ORF">CAPTEDRAFT_115817</name>
</gene>
<dbReference type="PANTHER" id="PTHR11785">
    <property type="entry name" value="AMINO ACID TRANSPORTER"/>
    <property type="match status" value="1"/>
</dbReference>
<dbReference type="Gene3D" id="1.20.1740.10">
    <property type="entry name" value="Amino acid/polyamine transporter I"/>
    <property type="match status" value="1"/>
</dbReference>
<comment type="subcellular location">
    <subcellularLocation>
        <location evidence="1">Membrane</location>
        <topology evidence="1">Multi-pass membrane protein</topology>
    </subcellularLocation>
</comment>
<dbReference type="EMBL" id="AMQN01034086">
    <property type="status" value="NOT_ANNOTATED_CDS"/>
    <property type="molecule type" value="Genomic_DNA"/>
</dbReference>
<dbReference type="InterPro" id="IPR050598">
    <property type="entry name" value="AminoAcid_Transporter"/>
</dbReference>
<sequence>MSGPVNHLNQDDTSIQVEERTLQGSILYLGMFISLFFIAGLYVMTNVAYFTVLSPLEMLQSPAVVMTFASKCFGPFAIVAPICVALTVVGSLNATMLTSSRLIFAAARDGLLPGVMSTIHVHYRTPWVALFAQVTLCVIMFNSIKCLITVHHSCGVYMHRRSHPVNRGTRICVHNRIHDPLIECSLRPIWKN</sequence>
<evidence type="ECO:0000256" key="4">
    <source>
        <dbReference type="ARBA" id="ARBA00023136"/>
    </source>
</evidence>
<organism evidence="6">
    <name type="scientific">Capitella teleta</name>
    <name type="common">Polychaete worm</name>
    <dbReference type="NCBI Taxonomy" id="283909"/>
    <lineage>
        <taxon>Eukaryota</taxon>
        <taxon>Metazoa</taxon>
        <taxon>Spiralia</taxon>
        <taxon>Lophotrochozoa</taxon>
        <taxon>Annelida</taxon>
        <taxon>Polychaeta</taxon>
        <taxon>Sedentaria</taxon>
        <taxon>Scolecida</taxon>
        <taxon>Capitellidae</taxon>
        <taxon>Capitella</taxon>
    </lineage>
</organism>
<feature type="transmembrane region" description="Helical" evidence="5">
    <location>
        <begin position="73"/>
        <end position="95"/>
    </location>
</feature>
<reference evidence="6 8" key="2">
    <citation type="journal article" date="2013" name="Nature">
        <title>Insights into bilaterian evolution from three spiralian genomes.</title>
        <authorList>
            <person name="Simakov O."/>
            <person name="Marletaz F."/>
            <person name="Cho S.J."/>
            <person name="Edsinger-Gonzales E."/>
            <person name="Havlak P."/>
            <person name="Hellsten U."/>
            <person name="Kuo D.H."/>
            <person name="Larsson T."/>
            <person name="Lv J."/>
            <person name="Arendt D."/>
            <person name="Savage R."/>
            <person name="Osoegawa K."/>
            <person name="de Jong P."/>
            <person name="Grimwood J."/>
            <person name="Chapman J.A."/>
            <person name="Shapiro H."/>
            <person name="Aerts A."/>
            <person name="Otillar R.P."/>
            <person name="Terry A.Y."/>
            <person name="Boore J.L."/>
            <person name="Grigoriev I.V."/>
            <person name="Lindberg D.R."/>
            <person name="Seaver E.C."/>
            <person name="Weisblat D.A."/>
            <person name="Putnam N.H."/>
            <person name="Rokhsar D.S."/>
        </authorList>
    </citation>
    <scope>NUCLEOTIDE SEQUENCE</scope>
    <source>
        <strain evidence="6 8">I ESC-2004</strain>
    </source>
</reference>
<evidence type="ECO:0000313" key="7">
    <source>
        <dbReference type="EnsemblMetazoa" id="CapteP115817"/>
    </source>
</evidence>
<protein>
    <recommendedName>
        <fullName evidence="9">Amino acid permease/ SLC12A domain-containing protein</fullName>
    </recommendedName>
</protein>
<evidence type="ECO:0000256" key="5">
    <source>
        <dbReference type="SAM" id="Phobius"/>
    </source>
</evidence>
<reference evidence="7" key="3">
    <citation type="submission" date="2015-06" db="UniProtKB">
        <authorList>
            <consortium name="EnsemblMetazoa"/>
        </authorList>
    </citation>
    <scope>IDENTIFICATION</scope>
</reference>
<dbReference type="Proteomes" id="UP000014760">
    <property type="component" value="Unassembled WGS sequence"/>
</dbReference>
<dbReference type="PANTHER" id="PTHR11785:SF528">
    <property type="entry name" value="AMINO ACID TRANSPORTER PROTEIN JHI-21"/>
    <property type="match status" value="1"/>
</dbReference>
<evidence type="ECO:0000256" key="3">
    <source>
        <dbReference type="ARBA" id="ARBA00022989"/>
    </source>
</evidence>
<dbReference type="Pfam" id="PF13520">
    <property type="entry name" value="AA_permease_2"/>
    <property type="match status" value="1"/>
</dbReference>
<dbReference type="EMBL" id="KB312227">
    <property type="protein sequence ID" value="ELT87662.1"/>
    <property type="molecule type" value="Genomic_DNA"/>
</dbReference>
<dbReference type="OrthoDB" id="5982228at2759"/>
<proteinExistence type="predicted"/>
<keyword evidence="8" id="KW-1185">Reference proteome</keyword>
<dbReference type="HOGENOM" id="CLU_1416404_0_0_1"/>
<dbReference type="AlphaFoldDB" id="R7T449"/>
<dbReference type="GO" id="GO:0016020">
    <property type="term" value="C:membrane"/>
    <property type="evidence" value="ECO:0007669"/>
    <property type="project" value="UniProtKB-SubCell"/>
</dbReference>
<evidence type="ECO:0008006" key="9">
    <source>
        <dbReference type="Google" id="ProtNLM"/>
    </source>
</evidence>
<feature type="transmembrane region" description="Helical" evidence="5">
    <location>
        <begin position="26"/>
        <end position="53"/>
    </location>
</feature>
<dbReference type="EnsemblMetazoa" id="CapteT115817">
    <property type="protein sequence ID" value="CapteP115817"/>
    <property type="gene ID" value="CapteG115817"/>
</dbReference>
<evidence type="ECO:0000313" key="6">
    <source>
        <dbReference type="EMBL" id="ELT87662.1"/>
    </source>
</evidence>
<feature type="transmembrane region" description="Helical" evidence="5">
    <location>
        <begin position="127"/>
        <end position="150"/>
    </location>
</feature>
<evidence type="ECO:0000256" key="1">
    <source>
        <dbReference type="ARBA" id="ARBA00004141"/>
    </source>
</evidence>